<organism evidence="4 5">
    <name type="scientific">Candidatus Dojkabacteria bacterium</name>
    <dbReference type="NCBI Taxonomy" id="2099670"/>
    <lineage>
        <taxon>Bacteria</taxon>
        <taxon>Candidatus Dojkabacteria</taxon>
    </lineage>
</organism>
<comment type="caution">
    <text evidence="4">The sequence shown here is derived from an EMBL/GenBank/DDBJ whole genome shotgun (WGS) entry which is preliminary data.</text>
</comment>
<dbReference type="CDD" id="cd00438">
    <property type="entry name" value="cupin_RmlC"/>
    <property type="match status" value="1"/>
</dbReference>
<dbReference type="GO" id="GO:0005829">
    <property type="term" value="C:cytosol"/>
    <property type="evidence" value="ECO:0007669"/>
    <property type="project" value="TreeGrafter"/>
</dbReference>
<sequence>MTFTKLAIDGLVVIEPKVFGDSRGFFMESYNKKLFQENGIDIDFVQDNHSRSAKDVLRGLHFQLPPFAQDKLVRVIKGEVLDVAVDIRKDSPSYGKWESVKLSEENKKMFLVPKGFAHGFLVLSESADFEYKVSNYYSPEHDRGLRWNDTDINVEWGISNPQLSEKDANQPFFKDLKDTF</sequence>
<dbReference type="NCBIfam" id="TIGR01221">
    <property type="entry name" value="rmlC"/>
    <property type="match status" value="1"/>
</dbReference>
<dbReference type="Pfam" id="PF00908">
    <property type="entry name" value="dTDP_sugar_isom"/>
    <property type="match status" value="1"/>
</dbReference>
<dbReference type="InterPro" id="IPR014710">
    <property type="entry name" value="RmlC-like_jellyroll"/>
</dbReference>
<comment type="similarity">
    <text evidence="3">Belongs to the dTDP-4-dehydrorhamnose 3,5-epimerase family.</text>
</comment>
<evidence type="ECO:0000256" key="1">
    <source>
        <dbReference type="PIRSR" id="PIRSR600888-1"/>
    </source>
</evidence>
<gene>
    <name evidence="4" type="primary">rfbC</name>
    <name evidence="4" type="ORF">KC909_00225</name>
</gene>
<comment type="pathway">
    <text evidence="3">Carbohydrate biosynthesis; dTDP-L-rhamnose biosynthesis.</text>
</comment>
<feature type="active site" description="Proton acceptor" evidence="1">
    <location>
        <position position="61"/>
    </location>
</feature>
<dbReference type="Gene3D" id="2.60.120.10">
    <property type="entry name" value="Jelly Rolls"/>
    <property type="match status" value="1"/>
</dbReference>
<dbReference type="PANTHER" id="PTHR21047">
    <property type="entry name" value="DTDP-6-DEOXY-D-GLUCOSE-3,5 EPIMERASE"/>
    <property type="match status" value="1"/>
</dbReference>
<comment type="subunit">
    <text evidence="3">Homodimer.</text>
</comment>
<dbReference type="InterPro" id="IPR011051">
    <property type="entry name" value="RmlC_Cupin_sf"/>
</dbReference>
<comment type="function">
    <text evidence="3">Catalyzes the epimerization of the C3' and C5'positions of dTDP-6-deoxy-D-xylo-4-hexulose, forming dTDP-6-deoxy-L-lyxo-4-hexulose.</text>
</comment>
<reference evidence="4" key="1">
    <citation type="submission" date="2020-04" db="EMBL/GenBank/DDBJ databases">
        <authorList>
            <person name="Zhang T."/>
        </authorList>
    </citation>
    <scope>NUCLEOTIDE SEQUENCE</scope>
    <source>
        <strain evidence="4">HKST-UBA14</strain>
    </source>
</reference>
<proteinExistence type="inferred from homology"/>
<dbReference type="AlphaFoldDB" id="A0A955RIW0"/>
<dbReference type="EMBL" id="JAGQLK010000003">
    <property type="protein sequence ID" value="MCA9382770.1"/>
    <property type="molecule type" value="Genomic_DNA"/>
</dbReference>
<evidence type="ECO:0000256" key="2">
    <source>
        <dbReference type="PIRSR" id="PIRSR600888-3"/>
    </source>
</evidence>
<evidence type="ECO:0000313" key="4">
    <source>
        <dbReference type="EMBL" id="MCA9382770.1"/>
    </source>
</evidence>
<name>A0A955RIW0_9BACT</name>
<dbReference type="SUPFAM" id="SSF51182">
    <property type="entry name" value="RmlC-like cupins"/>
    <property type="match status" value="1"/>
</dbReference>
<accession>A0A955RIW0</accession>
<keyword evidence="3 4" id="KW-0413">Isomerase</keyword>
<evidence type="ECO:0000313" key="5">
    <source>
        <dbReference type="Proteomes" id="UP000783287"/>
    </source>
</evidence>
<comment type="catalytic activity">
    <reaction evidence="3">
        <text>dTDP-4-dehydro-6-deoxy-alpha-D-glucose = dTDP-4-dehydro-beta-L-rhamnose</text>
        <dbReference type="Rhea" id="RHEA:16969"/>
        <dbReference type="ChEBI" id="CHEBI:57649"/>
        <dbReference type="ChEBI" id="CHEBI:62830"/>
        <dbReference type="EC" id="5.1.3.13"/>
    </reaction>
</comment>
<dbReference type="EC" id="5.1.3.13" evidence="3"/>
<evidence type="ECO:0000256" key="3">
    <source>
        <dbReference type="RuleBase" id="RU364069"/>
    </source>
</evidence>
<dbReference type="Proteomes" id="UP000783287">
    <property type="component" value="Unassembled WGS sequence"/>
</dbReference>
<protein>
    <recommendedName>
        <fullName evidence="3">dTDP-4-dehydrorhamnose 3,5-epimerase</fullName>
        <ecNumber evidence="3">5.1.3.13</ecNumber>
    </recommendedName>
    <alternativeName>
        <fullName evidence="3">Thymidine diphospho-4-keto-rhamnose 3,5-epimerase</fullName>
    </alternativeName>
</protein>
<reference evidence="4" key="2">
    <citation type="journal article" date="2021" name="Microbiome">
        <title>Successional dynamics and alternative stable states in a saline activated sludge microbial community over 9 years.</title>
        <authorList>
            <person name="Wang Y."/>
            <person name="Ye J."/>
            <person name="Ju F."/>
            <person name="Liu L."/>
            <person name="Boyd J.A."/>
            <person name="Deng Y."/>
            <person name="Parks D.H."/>
            <person name="Jiang X."/>
            <person name="Yin X."/>
            <person name="Woodcroft B.J."/>
            <person name="Tyson G.W."/>
            <person name="Hugenholtz P."/>
            <person name="Polz M.F."/>
            <person name="Zhang T."/>
        </authorList>
    </citation>
    <scope>NUCLEOTIDE SEQUENCE</scope>
    <source>
        <strain evidence="4">HKST-UBA14</strain>
    </source>
</reference>
<feature type="site" description="Participates in a stacking interaction with the thymidine ring of dTDP-4-oxo-6-deoxyglucose" evidence="2">
    <location>
        <position position="137"/>
    </location>
</feature>
<dbReference type="GO" id="GO:0008830">
    <property type="term" value="F:dTDP-4-dehydrorhamnose 3,5-epimerase activity"/>
    <property type="evidence" value="ECO:0007669"/>
    <property type="project" value="UniProtKB-UniRule"/>
</dbReference>
<dbReference type="InterPro" id="IPR000888">
    <property type="entry name" value="RmlC-like"/>
</dbReference>
<dbReference type="PANTHER" id="PTHR21047:SF2">
    <property type="entry name" value="THYMIDINE DIPHOSPHO-4-KETO-RHAMNOSE 3,5-EPIMERASE"/>
    <property type="match status" value="1"/>
</dbReference>
<dbReference type="GO" id="GO:0000271">
    <property type="term" value="P:polysaccharide biosynthetic process"/>
    <property type="evidence" value="ECO:0007669"/>
    <property type="project" value="TreeGrafter"/>
</dbReference>
<feature type="active site" description="Proton donor" evidence="1">
    <location>
        <position position="131"/>
    </location>
</feature>
<dbReference type="GO" id="GO:0019305">
    <property type="term" value="P:dTDP-rhamnose biosynthetic process"/>
    <property type="evidence" value="ECO:0007669"/>
    <property type="project" value="UniProtKB-UniRule"/>
</dbReference>